<dbReference type="EMBL" id="PQXO01000111">
    <property type="protein sequence ID" value="TGO89396.1"/>
    <property type="molecule type" value="Genomic_DNA"/>
</dbReference>
<evidence type="ECO:0000313" key="3">
    <source>
        <dbReference type="Proteomes" id="UP000297280"/>
    </source>
</evidence>
<evidence type="ECO:0000256" key="1">
    <source>
        <dbReference type="SAM" id="MobiDB-lite"/>
    </source>
</evidence>
<dbReference type="Proteomes" id="UP000297280">
    <property type="component" value="Unassembled WGS sequence"/>
</dbReference>
<feature type="compositionally biased region" description="Low complexity" evidence="1">
    <location>
        <begin position="95"/>
        <end position="107"/>
    </location>
</feature>
<name>A0A4Z1KY52_9HELO</name>
<dbReference type="Pfam" id="PF14269">
    <property type="entry name" value="Arylsulfotran_2"/>
    <property type="match status" value="1"/>
</dbReference>
<keyword evidence="3" id="KW-1185">Reference proteome</keyword>
<dbReference type="STRING" id="87229.A0A4Z1KY52"/>
<dbReference type="InterPro" id="IPR039535">
    <property type="entry name" value="ASST-like"/>
</dbReference>
<dbReference type="AlphaFoldDB" id="A0A4Z1KY52"/>
<comment type="caution">
    <text evidence="2">The sequence shown here is derived from an EMBL/GenBank/DDBJ whole genome shotgun (WGS) entry which is preliminary data.</text>
</comment>
<gene>
    <name evidence="2" type="ORF">BPOR_0111g00060</name>
</gene>
<dbReference type="PANTHER" id="PTHR35340">
    <property type="entry name" value="PQQ ENZYME REPEAT PROTEIN-RELATED"/>
    <property type="match status" value="1"/>
</dbReference>
<feature type="region of interest" description="Disordered" evidence="1">
    <location>
        <begin position="92"/>
        <end position="113"/>
    </location>
</feature>
<organism evidence="2 3">
    <name type="scientific">Botrytis porri</name>
    <dbReference type="NCBI Taxonomy" id="87229"/>
    <lineage>
        <taxon>Eukaryota</taxon>
        <taxon>Fungi</taxon>
        <taxon>Dikarya</taxon>
        <taxon>Ascomycota</taxon>
        <taxon>Pezizomycotina</taxon>
        <taxon>Leotiomycetes</taxon>
        <taxon>Helotiales</taxon>
        <taxon>Sclerotiniaceae</taxon>
        <taxon>Botrytis</taxon>
    </lineage>
</organism>
<proteinExistence type="predicted"/>
<dbReference type="PANTHER" id="PTHR35340:SF6">
    <property type="entry name" value="ASST-DOMAIN-CONTAINING PROTEIN"/>
    <property type="match status" value="1"/>
</dbReference>
<protein>
    <submittedName>
        <fullName evidence="2">Uncharacterized protein</fullName>
    </submittedName>
</protein>
<sequence length="308" mass="33686">MDLSFVNGSADGYLDVQIHEIDIATSESIWKWSALDHIPLNASQLPLTDMAAYESVAWDYVYNNSVSPDEILVLSQKKLPLAGNTTLASPISKKTSPCSPTLATTTTPVPPGEMLKTPHPPVRHEFYLEHPASKTYSPLSLNTYNESTSLFSDSWSSSHYLPNHQNATSRFMSYGQLPILREWQAGPGLNQTAFKWQATFGADNEVATYQAQKASWYGEPKTAPQLLVLQNGTAYMSWNGATHVAGWNIYSGSADNDTTYTLKGIARSRGFETAVDLGAGCYMVQLLMDFSPSANATYGINSTRACSS</sequence>
<reference evidence="2 3" key="1">
    <citation type="submission" date="2017-12" db="EMBL/GenBank/DDBJ databases">
        <title>Comparative genomics of Botrytis spp.</title>
        <authorList>
            <person name="Valero-Jimenez C.A."/>
            <person name="Tapia P."/>
            <person name="Veloso J."/>
            <person name="Silva-Moreno E."/>
            <person name="Staats M."/>
            <person name="Valdes J.H."/>
            <person name="Van Kan J.A.L."/>
        </authorList>
    </citation>
    <scope>NUCLEOTIDE SEQUENCE [LARGE SCALE GENOMIC DNA]</scope>
    <source>
        <strain evidence="2 3">MUCL3349</strain>
    </source>
</reference>
<dbReference type="InterPro" id="IPR053143">
    <property type="entry name" value="Arylsulfate_ST"/>
</dbReference>
<evidence type="ECO:0000313" key="2">
    <source>
        <dbReference type="EMBL" id="TGO89396.1"/>
    </source>
</evidence>
<accession>A0A4Z1KY52</accession>